<keyword evidence="3" id="KW-0804">Transcription</keyword>
<dbReference type="InterPro" id="IPR037525">
    <property type="entry name" value="Velvet_dom"/>
</dbReference>
<feature type="region of interest" description="Disordered" evidence="5">
    <location>
        <begin position="219"/>
        <end position="244"/>
    </location>
</feature>
<keyword evidence="2" id="KW-0805">Transcription regulation</keyword>
<evidence type="ECO:0000256" key="5">
    <source>
        <dbReference type="SAM" id="MobiDB-lite"/>
    </source>
</evidence>
<evidence type="ECO:0000313" key="7">
    <source>
        <dbReference type="EMBL" id="KAJ3261322.1"/>
    </source>
</evidence>
<feature type="compositionally biased region" description="Basic and acidic residues" evidence="5">
    <location>
        <begin position="223"/>
        <end position="232"/>
    </location>
</feature>
<keyword evidence="4" id="KW-0539">Nucleus</keyword>
<reference evidence="7" key="1">
    <citation type="submission" date="2020-05" db="EMBL/GenBank/DDBJ databases">
        <title>Phylogenomic resolution of chytrid fungi.</title>
        <authorList>
            <person name="Stajich J.E."/>
            <person name="Amses K."/>
            <person name="Simmons R."/>
            <person name="Seto K."/>
            <person name="Myers J."/>
            <person name="Bonds A."/>
            <person name="Quandt C.A."/>
            <person name="Barry K."/>
            <person name="Liu P."/>
            <person name="Grigoriev I."/>
            <person name="Longcore J.E."/>
            <person name="James T.Y."/>
        </authorList>
    </citation>
    <scope>NUCLEOTIDE SEQUENCE</scope>
    <source>
        <strain evidence="7">PLAUS21</strain>
    </source>
</reference>
<dbReference type="InterPro" id="IPR021740">
    <property type="entry name" value="Velvet"/>
</dbReference>
<evidence type="ECO:0000256" key="1">
    <source>
        <dbReference type="ARBA" id="ARBA00004123"/>
    </source>
</evidence>
<evidence type="ECO:0000259" key="6">
    <source>
        <dbReference type="PROSITE" id="PS51821"/>
    </source>
</evidence>
<sequence length="294" mass="33411">MISEINQGKQPCANLDGSGKAELIIRQSPTRAVEFPLNSNNNSRKVLEPATIVEVTHLDTNNIKSSVLFGAAVLLAGNAHEEINYIPDTNIRITYGLTTSGLHLMEDPENNFEIHAFLVFPNLSVRVAGKYQLKVVLYILERYRHSKQIGFVSDSKREINNRKVKKILDNSDSDGSKIEKKRRKVNKWSSAKSEEPIVSGQSVASTKCEESCNVSISSQIGESYKDHNEPDIKANPSEQPLNSTAGSYPYKSYYGSYGHYYPAPDRHSEQYYHNYYHYYPEYYPPWRHGVYYGE</sequence>
<evidence type="ECO:0000313" key="8">
    <source>
        <dbReference type="Proteomes" id="UP001210925"/>
    </source>
</evidence>
<comment type="subcellular location">
    <subcellularLocation>
        <location evidence="1">Nucleus</location>
    </subcellularLocation>
</comment>
<dbReference type="PROSITE" id="PS51821">
    <property type="entry name" value="VELVET"/>
    <property type="match status" value="1"/>
</dbReference>
<feature type="region of interest" description="Disordered" evidence="5">
    <location>
        <begin position="170"/>
        <end position="193"/>
    </location>
</feature>
<feature type="domain" description="Velvet" evidence="6">
    <location>
        <begin position="16"/>
        <end position="190"/>
    </location>
</feature>
<dbReference type="GO" id="GO:0005634">
    <property type="term" value="C:nucleus"/>
    <property type="evidence" value="ECO:0007669"/>
    <property type="project" value="UniProtKB-SubCell"/>
</dbReference>
<comment type="caution">
    <text evidence="7">The sequence shown here is derived from an EMBL/GenBank/DDBJ whole genome shotgun (WGS) entry which is preliminary data.</text>
</comment>
<dbReference type="InterPro" id="IPR038491">
    <property type="entry name" value="Velvet_dom_sf"/>
</dbReference>
<accession>A0AAD5ULC2</accession>
<proteinExistence type="predicted"/>
<dbReference type="Proteomes" id="UP001210925">
    <property type="component" value="Unassembled WGS sequence"/>
</dbReference>
<evidence type="ECO:0000256" key="3">
    <source>
        <dbReference type="ARBA" id="ARBA00023163"/>
    </source>
</evidence>
<organism evidence="7 8">
    <name type="scientific">Boothiomyces macroporosus</name>
    <dbReference type="NCBI Taxonomy" id="261099"/>
    <lineage>
        <taxon>Eukaryota</taxon>
        <taxon>Fungi</taxon>
        <taxon>Fungi incertae sedis</taxon>
        <taxon>Chytridiomycota</taxon>
        <taxon>Chytridiomycota incertae sedis</taxon>
        <taxon>Chytridiomycetes</taxon>
        <taxon>Rhizophydiales</taxon>
        <taxon>Terramycetaceae</taxon>
        <taxon>Boothiomyces</taxon>
    </lineage>
</organism>
<dbReference type="AlphaFoldDB" id="A0AAD5ULC2"/>
<dbReference type="Gene3D" id="2.60.40.3960">
    <property type="entry name" value="Velvet domain"/>
    <property type="match status" value="1"/>
</dbReference>
<evidence type="ECO:0000256" key="4">
    <source>
        <dbReference type="ARBA" id="ARBA00023242"/>
    </source>
</evidence>
<keyword evidence="8" id="KW-1185">Reference proteome</keyword>
<dbReference type="PANTHER" id="PTHR33572">
    <property type="entry name" value="SPORE DEVELOPMENT REGULATOR VOSA"/>
    <property type="match status" value="1"/>
</dbReference>
<gene>
    <name evidence="7" type="ORF">HK103_005930</name>
</gene>
<name>A0AAD5ULC2_9FUNG</name>
<evidence type="ECO:0000256" key="2">
    <source>
        <dbReference type="ARBA" id="ARBA00023015"/>
    </source>
</evidence>
<dbReference type="Pfam" id="PF11754">
    <property type="entry name" value="Velvet"/>
    <property type="match status" value="1"/>
</dbReference>
<protein>
    <recommendedName>
        <fullName evidence="6">Velvet domain-containing protein</fullName>
    </recommendedName>
</protein>
<dbReference type="EMBL" id="JADGKB010000006">
    <property type="protein sequence ID" value="KAJ3261322.1"/>
    <property type="molecule type" value="Genomic_DNA"/>
</dbReference>
<dbReference type="PANTHER" id="PTHR33572:SF18">
    <property type="entry name" value="SPORE DEVELOPMENT REGULATOR VOSA"/>
    <property type="match status" value="1"/>
</dbReference>